<dbReference type="InterPro" id="IPR014721">
    <property type="entry name" value="Ribsml_uS5_D2-typ_fold_subgr"/>
</dbReference>
<dbReference type="Gene3D" id="3.30.230.10">
    <property type="match status" value="1"/>
</dbReference>
<gene>
    <name evidence="2" type="primary">LOC117185081</name>
</gene>
<protein>
    <submittedName>
        <fullName evidence="2">40S ribosomal protein S2-like</fullName>
    </submittedName>
</protein>
<name>A0A6I8WBE2_DROPS</name>
<keyword evidence="1" id="KW-1185">Reference proteome</keyword>
<proteinExistence type="predicted"/>
<dbReference type="InParanoid" id="A0A6I8WBE2"/>
<dbReference type="Proteomes" id="UP000001819">
    <property type="component" value="Chromosome X"/>
</dbReference>
<accession>A0A6I8WBE2</accession>
<dbReference type="AlphaFoldDB" id="A0A6I8WBE2"/>
<dbReference type="KEGG" id="dpo:117185081"/>
<reference evidence="2" key="1">
    <citation type="submission" date="2025-08" db="UniProtKB">
        <authorList>
            <consortium name="RefSeq"/>
        </authorList>
    </citation>
    <scope>IDENTIFICATION</scope>
    <source>
        <strain evidence="2">MV-25-SWS-2005</strain>
        <tissue evidence="2">Whole body</tissue>
    </source>
</reference>
<sequence length="73" mass="8384">MSKGRGNRGTVIRYFWLDRRHYSNFAKATYAVIAKTYAYLTPDLWKEMPLGSTPYQAYSDFLSKPTACLHADA</sequence>
<evidence type="ECO:0000313" key="1">
    <source>
        <dbReference type="Proteomes" id="UP000001819"/>
    </source>
</evidence>
<organism evidence="1 2">
    <name type="scientific">Drosophila pseudoobscura pseudoobscura</name>
    <name type="common">Fruit fly</name>
    <dbReference type="NCBI Taxonomy" id="46245"/>
    <lineage>
        <taxon>Eukaryota</taxon>
        <taxon>Metazoa</taxon>
        <taxon>Ecdysozoa</taxon>
        <taxon>Arthropoda</taxon>
        <taxon>Hexapoda</taxon>
        <taxon>Insecta</taxon>
        <taxon>Pterygota</taxon>
        <taxon>Neoptera</taxon>
        <taxon>Endopterygota</taxon>
        <taxon>Diptera</taxon>
        <taxon>Brachycera</taxon>
        <taxon>Muscomorpha</taxon>
        <taxon>Ephydroidea</taxon>
        <taxon>Drosophilidae</taxon>
        <taxon>Drosophila</taxon>
        <taxon>Sophophora</taxon>
    </lineage>
</organism>
<evidence type="ECO:0000313" key="2">
    <source>
        <dbReference type="RefSeq" id="XP_033240726.1"/>
    </source>
</evidence>
<dbReference type="RefSeq" id="XP_033240726.1">
    <property type="nucleotide sequence ID" value="XM_033384835.1"/>
</dbReference>